<name>A0A4U8UQR4_STECR</name>
<dbReference type="GO" id="GO:0016788">
    <property type="term" value="F:hydrolase activity, acting on ester bonds"/>
    <property type="evidence" value="ECO:0007669"/>
    <property type="project" value="InterPro"/>
</dbReference>
<organism evidence="6 7">
    <name type="scientific">Steinernema carpocapsae</name>
    <name type="common">Entomopathogenic nematode</name>
    <dbReference type="NCBI Taxonomy" id="34508"/>
    <lineage>
        <taxon>Eukaryota</taxon>
        <taxon>Metazoa</taxon>
        <taxon>Ecdysozoa</taxon>
        <taxon>Nematoda</taxon>
        <taxon>Chromadorea</taxon>
        <taxon>Rhabditida</taxon>
        <taxon>Tylenchina</taxon>
        <taxon>Panagrolaimomorpha</taxon>
        <taxon>Strongyloidoidea</taxon>
        <taxon>Steinernematidae</taxon>
        <taxon>Steinernema</taxon>
    </lineage>
</organism>
<dbReference type="PANTHER" id="PTHR46317">
    <property type="entry name" value="HYDROLASE OF PHP SUPERFAMILY-RELATED PROTEIN"/>
    <property type="match status" value="1"/>
</dbReference>
<dbReference type="CDD" id="cd01310">
    <property type="entry name" value="TatD_DNAse"/>
    <property type="match status" value="1"/>
</dbReference>
<dbReference type="PANTHER" id="PTHR46317:SF1">
    <property type="entry name" value="HYDROLASE, TATD FAMILY"/>
    <property type="match status" value="1"/>
</dbReference>
<dbReference type="PIRSF" id="PIRSF005902">
    <property type="entry name" value="DNase_TatD"/>
    <property type="match status" value="1"/>
</dbReference>
<dbReference type="Proteomes" id="UP000298663">
    <property type="component" value="Unassembled WGS sequence"/>
</dbReference>
<dbReference type="GO" id="GO:0046872">
    <property type="term" value="F:metal ion binding"/>
    <property type="evidence" value="ECO:0007669"/>
    <property type="project" value="UniProtKB-KW"/>
</dbReference>
<dbReference type="Gene3D" id="3.20.20.140">
    <property type="entry name" value="Metal-dependent hydrolases"/>
    <property type="match status" value="1"/>
</dbReference>
<dbReference type="Pfam" id="PF01026">
    <property type="entry name" value="TatD_DNase"/>
    <property type="match status" value="1"/>
</dbReference>
<proteinExistence type="inferred from homology"/>
<dbReference type="STRING" id="34508.A0A4U8UQR4"/>
<feature type="binding site" evidence="5">
    <location>
        <position position="96"/>
    </location>
    <ligand>
        <name>a divalent metal cation</name>
        <dbReference type="ChEBI" id="CHEBI:60240"/>
        <label>1</label>
    </ligand>
</feature>
<feature type="binding site" evidence="5">
    <location>
        <position position="7"/>
    </location>
    <ligand>
        <name>a divalent metal cation</name>
        <dbReference type="ChEBI" id="CHEBI:60240"/>
        <label>1</label>
    </ligand>
</feature>
<keyword evidence="3" id="KW-0378">Hydrolase</keyword>
<reference evidence="6 7" key="1">
    <citation type="journal article" date="2015" name="Genome Biol.">
        <title>Comparative genomics of Steinernema reveals deeply conserved gene regulatory networks.</title>
        <authorList>
            <person name="Dillman A.R."/>
            <person name="Macchietto M."/>
            <person name="Porter C.F."/>
            <person name="Rogers A."/>
            <person name="Williams B."/>
            <person name="Antoshechkin I."/>
            <person name="Lee M.M."/>
            <person name="Goodwin Z."/>
            <person name="Lu X."/>
            <person name="Lewis E.E."/>
            <person name="Goodrich-Blair H."/>
            <person name="Stock S.P."/>
            <person name="Adams B.J."/>
            <person name="Sternberg P.W."/>
            <person name="Mortazavi A."/>
        </authorList>
    </citation>
    <scope>NUCLEOTIDE SEQUENCE [LARGE SCALE GENOMIC DNA]</scope>
    <source>
        <strain evidence="6 7">ALL</strain>
    </source>
</reference>
<keyword evidence="2 5" id="KW-0479">Metal-binding</keyword>
<evidence type="ECO:0000256" key="5">
    <source>
        <dbReference type="PIRSR" id="PIRSR005902-1"/>
    </source>
</evidence>
<dbReference type="InterPro" id="IPR032466">
    <property type="entry name" value="Metal_Hydrolase"/>
</dbReference>
<feature type="binding site" evidence="5">
    <location>
        <position position="208"/>
    </location>
    <ligand>
        <name>a divalent metal cation</name>
        <dbReference type="ChEBI" id="CHEBI:60240"/>
        <label>1</label>
    </ligand>
</feature>
<dbReference type="OrthoDB" id="413993at2759"/>
<gene>
    <name evidence="6" type="ORF">L596_002974</name>
</gene>
<comment type="function">
    <text evidence="4">Exhibits 3'-exonuclease activities and apurinic/apyrimidinic (AP) endonuclease (in vitro). Show preferential AP endonuclease activity on double-stranded DNA substrates and 3'- exonuclease activity on single-stranded DNA.</text>
</comment>
<evidence type="ECO:0000256" key="2">
    <source>
        <dbReference type="ARBA" id="ARBA00022723"/>
    </source>
</evidence>
<feature type="binding site" evidence="5">
    <location>
        <position position="5"/>
    </location>
    <ligand>
        <name>a divalent metal cation</name>
        <dbReference type="ChEBI" id="CHEBI:60240"/>
        <label>1</label>
    </ligand>
</feature>
<comment type="similarity">
    <text evidence="1">Belongs to the metallo-dependent hydrolases superfamily. TatD-type hydrolase family.</text>
</comment>
<reference evidence="6 7" key="2">
    <citation type="journal article" date="2019" name="G3 (Bethesda)">
        <title>Hybrid Assembly of the Genome of the Entomopathogenic Nematode Steinernema carpocapsae Identifies the X-Chromosome.</title>
        <authorList>
            <person name="Serra L."/>
            <person name="Macchietto M."/>
            <person name="Macias-Munoz A."/>
            <person name="McGill C.J."/>
            <person name="Rodriguez I.M."/>
            <person name="Rodriguez B."/>
            <person name="Murad R."/>
            <person name="Mortazavi A."/>
        </authorList>
    </citation>
    <scope>NUCLEOTIDE SEQUENCE [LARGE SCALE GENOMIC DNA]</scope>
    <source>
        <strain evidence="6 7">ALL</strain>
    </source>
</reference>
<evidence type="ECO:0000256" key="4">
    <source>
        <dbReference type="ARBA" id="ARBA00093287"/>
    </source>
</evidence>
<evidence type="ECO:0000256" key="1">
    <source>
        <dbReference type="ARBA" id="ARBA00009275"/>
    </source>
</evidence>
<feature type="binding site" evidence="5">
    <location>
        <position position="159"/>
    </location>
    <ligand>
        <name>a divalent metal cation</name>
        <dbReference type="ChEBI" id="CHEBI:60240"/>
        <label>2</label>
    </ligand>
</feature>
<evidence type="ECO:0000313" key="7">
    <source>
        <dbReference type="Proteomes" id="UP000298663"/>
    </source>
</evidence>
<protein>
    <recommendedName>
        <fullName evidence="8">TatD related DNase</fullName>
    </recommendedName>
</protein>
<dbReference type="SUPFAM" id="SSF51556">
    <property type="entry name" value="Metallo-dependent hydrolases"/>
    <property type="match status" value="1"/>
</dbReference>
<evidence type="ECO:0008006" key="8">
    <source>
        <dbReference type="Google" id="ProtNLM"/>
    </source>
</evidence>
<accession>A0A4U8UQR4</accession>
<keyword evidence="7" id="KW-1185">Reference proteome</keyword>
<dbReference type="InterPro" id="IPR001130">
    <property type="entry name" value="TatD-like"/>
</dbReference>
<sequence>MIDCHCHLVDEKFAHDIDEVIQRAKANGVVGVVVCAEFQDQFEDILNLSEKYPDFVSPALGIHPVQRNNVSATLDHFYGAEEYFEREHGRLAAIGEVGLDFTPRYIKDEADKAVQREILAKQVNVSNKFDLPLNVHSRSAGTPTIALLIECGAKKVLLHAFSGNVKSARPGIQAGFYFSIPPSFSLKPEEKRELIRAIPLEQLCLETDSPVLGPSKTEQPINLGYSARFIAEIKGLTVEEVVRVTTENALKLFPRLKRFIKV</sequence>
<evidence type="ECO:0000313" key="6">
    <source>
        <dbReference type="EMBL" id="TMS35610.1"/>
    </source>
</evidence>
<dbReference type="EMBL" id="AZBU02000001">
    <property type="protein sequence ID" value="TMS35610.1"/>
    <property type="molecule type" value="Genomic_DNA"/>
</dbReference>
<comment type="caution">
    <text evidence="6">The sequence shown here is derived from an EMBL/GenBank/DDBJ whole genome shotgun (WGS) entry which is preliminary data.</text>
</comment>
<evidence type="ECO:0000256" key="3">
    <source>
        <dbReference type="ARBA" id="ARBA00022801"/>
    </source>
</evidence>
<feature type="binding site" evidence="5">
    <location>
        <position position="136"/>
    </location>
    <ligand>
        <name>a divalent metal cation</name>
        <dbReference type="ChEBI" id="CHEBI:60240"/>
        <label>2</label>
    </ligand>
</feature>
<dbReference type="AlphaFoldDB" id="A0A4U8UQR4"/>